<evidence type="ECO:0000313" key="2">
    <source>
        <dbReference type="Proteomes" id="UP000008022"/>
    </source>
</evidence>
<accession>A0A0E0RKA0</accession>
<protein>
    <submittedName>
        <fullName evidence="1">Uncharacterized protein</fullName>
    </submittedName>
</protein>
<keyword evidence="2" id="KW-1185">Reference proteome</keyword>
<dbReference type="STRING" id="4529.A0A0E0RKA0"/>
<evidence type="ECO:0000313" key="1">
    <source>
        <dbReference type="EnsemblPlants" id="ORUFI12G21670.1"/>
    </source>
</evidence>
<reference evidence="2" key="1">
    <citation type="submission" date="2013-06" db="EMBL/GenBank/DDBJ databases">
        <authorList>
            <person name="Zhao Q."/>
        </authorList>
    </citation>
    <scope>NUCLEOTIDE SEQUENCE</scope>
    <source>
        <strain evidence="2">cv. W1943</strain>
    </source>
</reference>
<dbReference type="OMA" id="EIVVEHH"/>
<dbReference type="HOGENOM" id="CLU_1404518_0_0_1"/>
<dbReference type="EnsemblPlants" id="ORUFI12G21670.1">
    <property type="protein sequence ID" value="ORUFI12G21670.1"/>
    <property type="gene ID" value="ORUFI12G21670"/>
</dbReference>
<proteinExistence type="predicted"/>
<dbReference type="AlphaFoldDB" id="A0A0E0RKA0"/>
<dbReference type="InterPro" id="IPR007658">
    <property type="entry name" value="DUF594"/>
</dbReference>
<organism evidence="1 2">
    <name type="scientific">Oryza rufipogon</name>
    <name type="common">Brownbeard rice</name>
    <name type="synonym">Asian wild rice</name>
    <dbReference type="NCBI Taxonomy" id="4529"/>
    <lineage>
        <taxon>Eukaryota</taxon>
        <taxon>Viridiplantae</taxon>
        <taxon>Streptophyta</taxon>
        <taxon>Embryophyta</taxon>
        <taxon>Tracheophyta</taxon>
        <taxon>Spermatophyta</taxon>
        <taxon>Magnoliopsida</taxon>
        <taxon>Liliopsida</taxon>
        <taxon>Poales</taxon>
        <taxon>Poaceae</taxon>
        <taxon>BOP clade</taxon>
        <taxon>Oryzoideae</taxon>
        <taxon>Oryzeae</taxon>
        <taxon>Oryzinae</taxon>
        <taxon>Oryza</taxon>
    </lineage>
</organism>
<name>A0A0E0RKA0_ORYRU</name>
<dbReference type="Gramene" id="ORUFI12G21670.1">
    <property type="protein sequence ID" value="ORUFI12G21670.1"/>
    <property type="gene ID" value="ORUFI12G21670"/>
</dbReference>
<reference evidence="1" key="2">
    <citation type="submission" date="2015-06" db="UniProtKB">
        <authorList>
            <consortium name="EnsemblPlants"/>
        </authorList>
    </citation>
    <scope>IDENTIFICATION</scope>
</reference>
<dbReference type="Pfam" id="PF04578">
    <property type="entry name" value="DUF594"/>
    <property type="match status" value="1"/>
</dbReference>
<sequence length="194" mass="21173">MFAFQRFLITDPIYQRKIKVPSVVKATVFEAFKGQMFVQDEGLKCCCHPPITLLCLPGVPELLPGDNEWCKSLYKAVKKDADGVLAGCAALSMPEADYQLLVDRLKEKSKHKVLKHGATLGQELVESNTGWEKLEGFWSKMILYLAPSENLDGHKEAVACGGELITLLWAMLAHDGIVGRPDAAGITGASGDLV</sequence>
<dbReference type="eggNOG" id="ENOG502QSWW">
    <property type="taxonomic scope" value="Eukaryota"/>
</dbReference>
<dbReference type="Proteomes" id="UP000008022">
    <property type="component" value="Unassembled WGS sequence"/>
</dbReference>